<feature type="domain" description="ATP-dependent RecD2 DNA helicase-like helix-hairpin-helix" evidence="4">
    <location>
        <begin position="149"/>
        <end position="229"/>
    </location>
</feature>
<reference evidence="5" key="1">
    <citation type="submission" date="2022-03" db="EMBL/GenBank/DDBJ databases">
        <title>Fererhizobium litorale gen. nov., sp. nov., isolated from sandy sediments of the Sea of Japan seashore.</title>
        <authorList>
            <person name="Romanenko L."/>
            <person name="Kurilenko V."/>
            <person name="Otstavnykh N."/>
            <person name="Svetashev V."/>
            <person name="Tekutyeva L."/>
            <person name="Isaeva M."/>
            <person name="Mikhailov V."/>
        </authorList>
    </citation>
    <scope>NUCLEOTIDE SEQUENCE</scope>
    <source>
        <strain evidence="5">KMM 9576</strain>
    </source>
</reference>
<evidence type="ECO:0000259" key="4">
    <source>
        <dbReference type="Pfam" id="PF14490"/>
    </source>
</evidence>
<dbReference type="EMBL" id="JALDYZ010000006">
    <property type="protein sequence ID" value="MDI7923103.1"/>
    <property type="molecule type" value="Genomic_DNA"/>
</dbReference>
<keyword evidence="2" id="KW-0067">ATP-binding</keyword>
<protein>
    <submittedName>
        <fullName evidence="5">ATP-dependent RecD-like DNA helicase</fullName>
    </submittedName>
</protein>
<dbReference type="InterPro" id="IPR050534">
    <property type="entry name" value="Coronavir_polyprotein_1ab"/>
</dbReference>
<dbReference type="InterPro" id="IPR029493">
    <property type="entry name" value="RecD2-like_HHH"/>
</dbReference>
<organism evidence="5 6">
    <name type="scientific">Ferirhizobium litorale</name>
    <dbReference type="NCBI Taxonomy" id="2927786"/>
    <lineage>
        <taxon>Bacteria</taxon>
        <taxon>Pseudomonadati</taxon>
        <taxon>Pseudomonadota</taxon>
        <taxon>Alphaproteobacteria</taxon>
        <taxon>Hyphomicrobiales</taxon>
        <taxon>Rhizobiaceae</taxon>
        <taxon>Ferirhizobium</taxon>
    </lineage>
</organism>
<evidence type="ECO:0000256" key="1">
    <source>
        <dbReference type="ARBA" id="ARBA00022741"/>
    </source>
</evidence>
<comment type="caution">
    <text evidence="5">The sequence shown here is derived from an EMBL/GenBank/DDBJ whole genome shotgun (WGS) entry which is preliminary data.</text>
</comment>
<dbReference type="CDD" id="cd17933">
    <property type="entry name" value="DEXSc_RecD-like"/>
    <property type="match status" value="1"/>
</dbReference>
<dbReference type="GO" id="GO:0005524">
    <property type="term" value="F:ATP binding"/>
    <property type="evidence" value="ECO:0007669"/>
    <property type="project" value="UniProtKB-KW"/>
</dbReference>
<dbReference type="CDD" id="cd18809">
    <property type="entry name" value="SF1_C_RecD"/>
    <property type="match status" value="1"/>
</dbReference>
<accession>A0AAE3QH98</accession>
<dbReference type="Gene3D" id="3.40.50.300">
    <property type="entry name" value="P-loop containing nucleotide triphosphate hydrolases"/>
    <property type="match status" value="2"/>
</dbReference>
<evidence type="ECO:0000259" key="3">
    <source>
        <dbReference type="Pfam" id="PF13538"/>
    </source>
</evidence>
<dbReference type="Pfam" id="PF13538">
    <property type="entry name" value="UvrD_C_2"/>
    <property type="match status" value="1"/>
</dbReference>
<dbReference type="PANTHER" id="PTHR43788">
    <property type="entry name" value="DNA2/NAM7 HELICASE FAMILY MEMBER"/>
    <property type="match status" value="1"/>
</dbReference>
<evidence type="ECO:0000256" key="2">
    <source>
        <dbReference type="ARBA" id="ARBA00022840"/>
    </source>
</evidence>
<dbReference type="InterPro" id="IPR027785">
    <property type="entry name" value="UvrD-like_helicase_C"/>
</dbReference>
<dbReference type="SUPFAM" id="SSF52540">
    <property type="entry name" value="P-loop containing nucleoside triphosphate hydrolases"/>
    <property type="match status" value="2"/>
</dbReference>
<dbReference type="GO" id="GO:0003678">
    <property type="term" value="F:DNA helicase activity"/>
    <property type="evidence" value="ECO:0007669"/>
    <property type="project" value="UniProtKB-ARBA"/>
</dbReference>
<gene>
    <name evidence="5" type="ORF">MRS75_13540</name>
</gene>
<dbReference type="RefSeq" id="WP_311794401.1">
    <property type="nucleotide sequence ID" value="NZ_JALDYZ010000006.1"/>
</dbReference>
<dbReference type="Pfam" id="PF14490">
    <property type="entry name" value="HHH_RecD2"/>
    <property type="match status" value="1"/>
</dbReference>
<evidence type="ECO:0000313" key="6">
    <source>
        <dbReference type="Proteomes" id="UP001161580"/>
    </source>
</evidence>
<evidence type="ECO:0000313" key="5">
    <source>
        <dbReference type="EMBL" id="MDI7923103.1"/>
    </source>
</evidence>
<name>A0AAE3QH98_9HYPH</name>
<keyword evidence="5" id="KW-0347">Helicase</keyword>
<dbReference type="AlphaFoldDB" id="A0AAE3QH98"/>
<dbReference type="Gene3D" id="1.10.10.2220">
    <property type="match status" value="1"/>
</dbReference>
<dbReference type="InterPro" id="IPR027417">
    <property type="entry name" value="P-loop_NTPase"/>
</dbReference>
<sequence>MSAECSVEITVTSVHASRAMDYIVIGRDRGPDLVRAVVAGVLLPKTPVAGETWRILGIEREHQVYGRQIHASTALPLPPTGDGIVRLLAVDPRFTGVGWATARLLWTHFGSELYDVLEAGDAAALAPVCGPERAAVIAAEFGSLSDDLHVFRELDKYGVSPRTAGAAARIWGRGAVSRIKVNPYALSLLESWKTIDLRALRIGVLENDARRLVAGVEEALSKAVRSGHMLLSLKDTMRATRSLLGARSDVRRALNLAVQSGAVVSSDRKTFQLRGCEFMERELERQIAERSRIVVEADGRRVGAAISHLEETAGIKLTHRQREAVFMAASTGVSVLSGGAGTGKTAVLRAIVEAEPEAAAATPTLLLVALAGRAARRMSLVTKREAWTLARLRTAVDLGMTMEDGLLVFDEASMLDTPSIYRALSGMGDRVRLLFVGDGGQLPPIGAGLPFQKLLSSAAVPNVHLDVIHRQAEQTGIPNVAASIRRGVCPEFSPYRFSVPDQPGVHLAPCRSDEIASTVRRVFRSLAGAPPESGGWRRLQDRDIQILCPTNSGDAGARTLSRDIEREYMVHQQPIESWGIRVGSRLMWLKNDCHKAPLLDGGKPIHDPRTGEPKFSGFFNGSLGVPTIVDGKCRLELDDGSADFIGVADLERLTLGWAITIHKAQGSSFNSVIVPVVDSQLLDRSMLYTAVTRAVQTAVIIGDPDIIRRAIESEPRTRYRECGLDFGATA</sequence>
<proteinExistence type="predicted"/>
<feature type="domain" description="UvrD-like helicase C-terminal" evidence="3">
    <location>
        <begin position="656"/>
        <end position="700"/>
    </location>
</feature>
<dbReference type="Proteomes" id="UP001161580">
    <property type="component" value="Unassembled WGS sequence"/>
</dbReference>
<dbReference type="Pfam" id="PF13604">
    <property type="entry name" value="AAA_30"/>
    <property type="match status" value="1"/>
</dbReference>
<dbReference type="Gene3D" id="2.30.30.940">
    <property type="match status" value="1"/>
</dbReference>
<keyword evidence="6" id="KW-1185">Reference proteome</keyword>
<dbReference type="PANTHER" id="PTHR43788:SF6">
    <property type="entry name" value="DNA HELICASE B"/>
    <property type="match status" value="1"/>
</dbReference>
<keyword evidence="1" id="KW-0547">Nucleotide-binding</keyword>
<keyword evidence="5" id="KW-0378">Hydrolase</keyword>